<dbReference type="PANTHER" id="PTHR31001">
    <property type="entry name" value="UNCHARACTERIZED TRANSCRIPTIONAL REGULATORY PROTEIN"/>
    <property type="match status" value="1"/>
</dbReference>
<dbReference type="CDD" id="cd12148">
    <property type="entry name" value="fungal_TF_MHR"/>
    <property type="match status" value="1"/>
</dbReference>
<evidence type="ECO:0000256" key="2">
    <source>
        <dbReference type="ARBA" id="ARBA00022723"/>
    </source>
</evidence>
<dbReference type="PROSITE" id="PS00463">
    <property type="entry name" value="ZN2_CY6_FUNGAL_1"/>
    <property type="match status" value="1"/>
</dbReference>
<dbReference type="EMBL" id="MU005605">
    <property type="protein sequence ID" value="KAF2679208.1"/>
    <property type="molecule type" value="Genomic_DNA"/>
</dbReference>
<dbReference type="GO" id="GO:0003677">
    <property type="term" value="F:DNA binding"/>
    <property type="evidence" value="ECO:0007669"/>
    <property type="project" value="InterPro"/>
</dbReference>
<evidence type="ECO:0000256" key="1">
    <source>
        <dbReference type="ARBA" id="ARBA00004123"/>
    </source>
</evidence>
<dbReference type="Proteomes" id="UP000799291">
    <property type="component" value="Unassembled WGS sequence"/>
</dbReference>
<feature type="domain" description="Zn(2)-C6 fungal-type" evidence="4">
    <location>
        <begin position="31"/>
        <end position="63"/>
    </location>
</feature>
<dbReference type="Pfam" id="PF04082">
    <property type="entry name" value="Fungal_trans"/>
    <property type="match status" value="1"/>
</dbReference>
<name>A0A6G1IM89_9PLEO</name>
<dbReference type="PROSITE" id="PS50048">
    <property type="entry name" value="ZN2_CY6_FUNGAL_2"/>
    <property type="match status" value="1"/>
</dbReference>
<feature type="non-terminal residue" evidence="5">
    <location>
        <position position="1"/>
    </location>
</feature>
<dbReference type="InterPro" id="IPR050613">
    <property type="entry name" value="Sec_Metabolite_Reg"/>
</dbReference>
<keyword evidence="3" id="KW-0539">Nucleus</keyword>
<keyword evidence="6" id="KW-1185">Reference proteome</keyword>
<dbReference type="InterPro" id="IPR036864">
    <property type="entry name" value="Zn2-C6_fun-type_DNA-bd_sf"/>
</dbReference>
<keyword evidence="2" id="KW-0479">Metal-binding</keyword>
<evidence type="ECO:0000313" key="6">
    <source>
        <dbReference type="Proteomes" id="UP000799291"/>
    </source>
</evidence>
<dbReference type="GO" id="GO:0006351">
    <property type="term" value="P:DNA-templated transcription"/>
    <property type="evidence" value="ECO:0007669"/>
    <property type="project" value="InterPro"/>
</dbReference>
<dbReference type="PANTHER" id="PTHR31001:SF40">
    <property type="entry name" value="ZN(II)2CYS6 TRANSCRIPTION FACTOR (EUROFUNG)"/>
    <property type="match status" value="1"/>
</dbReference>
<dbReference type="SUPFAM" id="SSF57701">
    <property type="entry name" value="Zn2/Cys6 DNA-binding domain"/>
    <property type="match status" value="1"/>
</dbReference>
<dbReference type="Pfam" id="PF00172">
    <property type="entry name" value="Zn_clus"/>
    <property type="match status" value="1"/>
</dbReference>
<protein>
    <recommendedName>
        <fullName evidence="4">Zn(2)-C6 fungal-type domain-containing protein</fullName>
    </recommendedName>
</protein>
<reference evidence="5" key="1">
    <citation type="journal article" date="2020" name="Stud. Mycol.">
        <title>101 Dothideomycetes genomes: a test case for predicting lifestyles and emergence of pathogens.</title>
        <authorList>
            <person name="Haridas S."/>
            <person name="Albert R."/>
            <person name="Binder M."/>
            <person name="Bloem J."/>
            <person name="Labutti K."/>
            <person name="Salamov A."/>
            <person name="Andreopoulos B."/>
            <person name="Baker S."/>
            <person name="Barry K."/>
            <person name="Bills G."/>
            <person name="Bluhm B."/>
            <person name="Cannon C."/>
            <person name="Castanera R."/>
            <person name="Culley D."/>
            <person name="Daum C."/>
            <person name="Ezra D."/>
            <person name="Gonzalez J."/>
            <person name="Henrissat B."/>
            <person name="Kuo A."/>
            <person name="Liang C."/>
            <person name="Lipzen A."/>
            <person name="Lutzoni F."/>
            <person name="Magnuson J."/>
            <person name="Mondo S."/>
            <person name="Nolan M."/>
            <person name="Ohm R."/>
            <person name="Pangilinan J."/>
            <person name="Park H.-J."/>
            <person name="Ramirez L."/>
            <person name="Alfaro M."/>
            <person name="Sun H."/>
            <person name="Tritt A."/>
            <person name="Yoshinaga Y."/>
            <person name="Zwiers L.-H."/>
            <person name="Turgeon B."/>
            <person name="Goodwin S."/>
            <person name="Spatafora J."/>
            <person name="Crous P."/>
            <person name="Grigoriev I."/>
        </authorList>
    </citation>
    <scope>NUCLEOTIDE SEQUENCE</scope>
    <source>
        <strain evidence="5">CBS 122367</strain>
    </source>
</reference>
<proteinExistence type="predicted"/>
<accession>A0A6G1IM89</accession>
<evidence type="ECO:0000256" key="3">
    <source>
        <dbReference type="ARBA" id="ARBA00023242"/>
    </source>
</evidence>
<dbReference type="Gene3D" id="4.10.240.10">
    <property type="entry name" value="Zn(2)-C6 fungal-type DNA-binding domain"/>
    <property type="match status" value="1"/>
</dbReference>
<dbReference type="OrthoDB" id="4898680at2759"/>
<sequence>QTGNVFPARLRVGHQDRTLNTNYRRNGKLQSCEPCRKGKLRCDHMMPTCGRCARRNRPEQCVYHPAPLTKNSLPSPPTENSSTASSVVLPSPEYVWSGSSHTIELLSMRGIPSHTSYIHRRKTTSVSQVRFARASSLPAQPLSTLNYGYQTVEELRRPLPEAHVRGDSVHQTHSAGFIHHTAILAEHETSIGILPSADTMPQSPVSQSYIERGAALLTLLKELPTFRRYIDKWFSFARGILLCEPMVKIFTSGLWKAWAKRLAEQNPSELRVMSEQIWQNTLKPVSRLLNRNTTPREFCAAVTGEGLRWEVVGIIVTLVSLLAGSLSDGDPIFCSHDDAPVDRAALTLRTHNAAEICLSFCDDFSVLNDLYLWLLYEHTIVYCCLRTRGSFENWRKTGTLTSAILYCNLHEEITVNDNTPLFIAEMRKRLFLCVYENDKYSAVYHGRPPRLTRQYCLLQLPLDLDDHQMMLEGDELEAAVAALDSEGWNKRKLVGRCTFSRIFVTNSLITESILEISMGSLSQDEIVHRAAEIEQQAIEAWNDMPDFLRLDNQPFSELKRPPIEFLYLTYIRVDDYYHHFLLQRTLIKKVGTDSKKLFVISKEMFKFFLFLINHRDIFKDFQIDFSQLLTMGGIPSAAVIAVELLHQEQNPASFSALNDPLPRSDTIQDLSVFVACLGTIKPGTNGYAASARGRKFLKKILDTILDPASMRVVGSEGADLADPSFTSPLFQTGNDGDFMRWLETMELEQESWANFN</sequence>
<comment type="subcellular location">
    <subcellularLocation>
        <location evidence="1">Nucleus</location>
    </subcellularLocation>
</comment>
<dbReference type="SMART" id="SM00066">
    <property type="entry name" value="GAL4"/>
    <property type="match status" value="1"/>
</dbReference>
<evidence type="ECO:0000259" key="4">
    <source>
        <dbReference type="PROSITE" id="PS50048"/>
    </source>
</evidence>
<dbReference type="GO" id="GO:0000981">
    <property type="term" value="F:DNA-binding transcription factor activity, RNA polymerase II-specific"/>
    <property type="evidence" value="ECO:0007669"/>
    <property type="project" value="InterPro"/>
</dbReference>
<dbReference type="GO" id="GO:0008270">
    <property type="term" value="F:zinc ion binding"/>
    <property type="evidence" value="ECO:0007669"/>
    <property type="project" value="InterPro"/>
</dbReference>
<dbReference type="GO" id="GO:0005634">
    <property type="term" value="C:nucleus"/>
    <property type="evidence" value="ECO:0007669"/>
    <property type="project" value="UniProtKB-SubCell"/>
</dbReference>
<dbReference type="CDD" id="cd00067">
    <property type="entry name" value="GAL4"/>
    <property type="match status" value="1"/>
</dbReference>
<dbReference type="InterPro" id="IPR001138">
    <property type="entry name" value="Zn2Cys6_DnaBD"/>
</dbReference>
<dbReference type="AlphaFoldDB" id="A0A6G1IM89"/>
<gene>
    <name evidence="5" type="ORF">K458DRAFT_314916</name>
</gene>
<evidence type="ECO:0000313" key="5">
    <source>
        <dbReference type="EMBL" id="KAF2679208.1"/>
    </source>
</evidence>
<organism evidence="5 6">
    <name type="scientific">Lentithecium fluviatile CBS 122367</name>
    <dbReference type="NCBI Taxonomy" id="1168545"/>
    <lineage>
        <taxon>Eukaryota</taxon>
        <taxon>Fungi</taxon>
        <taxon>Dikarya</taxon>
        <taxon>Ascomycota</taxon>
        <taxon>Pezizomycotina</taxon>
        <taxon>Dothideomycetes</taxon>
        <taxon>Pleosporomycetidae</taxon>
        <taxon>Pleosporales</taxon>
        <taxon>Massarineae</taxon>
        <taxon>Lentitheciaceae</taxon>
        <taxon>Lentithecium</taxon>
    </lineage>
</organism>
<dbReference type="InterPro" id="IPR007219">
    <property type="entry name" value="XnlR_reg_dom"/>
</dbReference>